<evidence type="ECO:0000256" key="4">
    <source>
        <dbReference type="ARBA" id="ARBA00022737"/>
    </source>
</evidence>
<evidence type="ECO:0000313" key="11">
    <source>
        <dbReference type="Proteomes" id="UP000199518"/>
    </source>
</evidence>
<keyword evidence="4 7" id="KW-0677">Repeat</keyword>
<keyword evidence="2 7" id="KW-0441">Lipid A biosynthesis</keyword>
<dbReference type="RefSeq" id="WP_175517760.1">
    <property type="nucleotide sequence ID" value="NZ_FOQD01000026.1"/>
</dbReference>
<comment type="catalytic activity">
    <reaction evidence="7">
        <text>a UDP-3-O-[(3R)-3-hydroxyacyl]-alpha-D-glucosamine + a (3R)-hydroxyacyl-[ACP] = a UDP-2-N,3-O-bis[(3R)-3-hydroxyacyl]-alpha-D-glucosamine + holo-[ACP] + H(+)</text>
        <dbReference type="Rhea" id="RHEA:53836"/>
        <dbReference type="Rhea" id="RHEA-COMP:9685"/>
        <dbReference type="Rhea" id="RHEA-COMP:9945"/>
        <dbReference type="ChEBI" id="CHEBI:15378"/>
        <dbReference type="ChEBI" id="CHEBI:64479"/>
        <dbReference type="ChEBI" id="CHEBI:78827"/>
        <dbReference type="ChEBI" id="CHEBI:137740"/>
        <dbReference type="ChEBI" id="CHEBI:137748"/>
        <dbReference type="EC" id="2.3.1.191"/>
    </reaction>
</comment>
<protein>
    <recommendedName>
        <fullName evidence="7">UDP-3-O-acylglucosamine N-acyltransferase</fullName>
        <ecNumber evidence="7">2.3.1.191</ecNumber>
    </recommendedName>
</protein>
<evidence type="ECO:0000313" key="10">
    <source>
        <dbReference type="EMBL" id="SFJ62755.1"/>
    </source>
</evidence>
<dbReference type="InterPro" id="IPR007691">
    <property type="entry name" value="LpxD"/>
</dbReference>
<dbReference type="Gene3D" id="2.160.10.10">
    <property type="entry name" value="Hexapeptide repeat proteins"/>
    <property type="match status" value="1"/>
</dbReference>
<keyword evidence="8" id="KW-0175">Coiled coil</keyword>
<dbReference type="InterPro" id="IPR011004">
    <property type="entry name" value="Trimer_LpxA-like_sf"/>
</dbReference>
<dbReference type="CDD" id="cd03352">
    <property type="entry name" value="LbH_LpxD"/>
    <property type="match status" value="1"/>
</dbReference>
<comment type="function">
    <text evidence="7">Catalyzes the N-acylation of UDP-3-O-acylglucosamine using 3-hydroxyacyl-ACP as the acyl donor. Is involved in the biosynthesis of lipid A, a phosphorylated glycolipid that anchors the lipopolysaccharide to the outer membrane of the cell.</text>
</comment>
<dbReference type="Gene3D" id="3.40.1390.10">
    <property type="entry name" value="MurE/MurF, N-terminal domain"/>
    <property type="match status" value="1"/>
</dbReference>
<evidence type="ECO:0000256" key="5">
    <source>
        <dbReference type="ARBA" id="ARBA00023098"/>
    </source>
</evidence>
<dbReference type="GO" id="GO:0016020">
    <property type="term" value="C:membrane"/>
    <property type="evidence" value="ECO:0007669"/>
    <property type="project" value="GOC"/>
</dbReference>
<dbReference type="HAMAP" id="MF_00523">
    <property type="entry name" value="LpxD"/>
    <property type="match status" value="1"/>
</dbReference>
<dbReference type="PANTHER" id="PTHR43378:SF2">
    <property type="entry name" value="UDP-3-O-ACYLGLUCOSAMINE N-ACYLTRANSFERASE 1, MITOCHONDRIAL-RELATED"/>
    <property type="match status" value="1"/>
</dbReference>
<evidence type="ECO:0000256" key="6">
    <source>
        <dbReference type="ARBA" id="ARBA00023315"/>
    </source>
</evidence>
<keyword evidence="11" id="KW-1185">Reference proteome</keyword>
<comment type="subunit">
    <text evidence="7">Homotrimer.</text>
</comment>
<comment type="pathway">
    <text evidence="7">Bacterial outer membrane biogenesis; LPS lipid A biosynthesis.</text>
</comment>
<dbReference type="NCBIfam" id="NF002060">
    <property type="entry name" value="PRK00892.1"/>
    <property type="match status" value="1"/>
</dbReference>
<dbReference type="EC" id="2.3.1.191" evidence="7"/>
<dbReference type="SUPFAM" id="SSF51161">
    <property type="entry name" value="Trimeric LpxA-like enzymes"/>
    <property type="match status" value="1"/>
</dbReference>
<dbReference type="Pfam" id="PF04613">
    <property type="entry name" value="LpxD"/>
    <property type="match status" value="1"/>
</dbReference>
<feature type="active site" description="Proton acceptor" evidence="7">
    <location>
        <position position="242"/>
    </location>
</feature>
<dbReference type="EMBL" id="FOQD01000026">
    <property type="protein sequence ID" value="SFJ62755.1"/>
    <property type="molecule type" value="Genomic_DNA"/>
</dbReference>
<evidence type="ECO:0000256" key="2">
    <source>
        <dbReference type="ARBA" id="ARBA00022556"/>
    </source>
</evidence>
<organism evidence="10 11">
    <name type="scientific">Planctomicrobium piriforme</name>
    <dbReference type="NCBI Taxonomy" id="1576369"/>
    <lineage>
        <taxon>Bacteria</taxon>
        <taxon>Pseudomonadati</taxon>
        <taxon>Planctomycetota</taxon>
        <taxon>Planctomycetia</taxon>
        <taxon>Planctomycetales</taxon>
        <taxon>Planctomycetaceae</taxon>
        <taxon>Planctomicrobium</taxon>
    </lineage>
</organism>
<dbReference type="STRING" id="1576369.SAMN05421753_1264"/>
<dbReference type="InterPro" id="IPR001451">
    <property type="entry name" value="Hexapep"/>
</dbReference>
<gene>
    <name evidence="7" type="primary">lpxD</name>
    <name evidence="10" type="ORF">SAMN05421753_1264</name>
</gene>
<dbReference type="Pfam" id="PF00132">
    <property type="entry name" value="Hexapep"/>
    <property type="match status" value="2"/>
</dbReference>
<dbReference type="PANTHER" id="PTHR43378">
    <property type="entry name" value="UDP-3-O-ACYLGLUCOSAMINE N-ACYLTRANSFERASE"/>
    <property type="match status" value="1"/>
</dbReference>
<feature type="domain" description="UDP-3-O-[3-hydroxymyristoyl] glucosamine N-acyltransferase non-repeat region" evidence="9">
    <location>
        <begin position="21"/>
        <end position="89"/>
    </location>
</feature>
<dbReference type="AlphaFoldDB" id="A0A1I3SVD7"/>
<dbReference type="GO" id="GO:0016410">
    <property type="term" value="F:N-acyltransferase activity"/>
    <property type="evidence" value="ECO:0007669"/>
    <property type="project" value="InterPro"/>
</dbReference>
<dbReference type="NCBIfam" id="TIGR01853">
    <property type="entry name" value="lipid_A_lpxD"/>
    <property type="match status" value="1"/>
</dbReference>
<dbReference type="GO" id="GO:0103118">
    <property type="term" value="F:UDP-3-O-[(3R)-3-hydroxyacyl]-glucosamine N-acyltransferase activity"/>
    <property type="evidence" value="ECO:0007669"/>
    <property type="project" value="UniProtKB-EC"/>
</dbReference>
<keyword evidence="6 7" id="KW-0012">Acyltransferase</keyword>
<accession>A0A1I3SVD7</accession>
<name>A0A1I3SVD7_9PLAN</name>
<dbReference type="GO" id="GO:0009245">
    <property type="term" value="P:lipid A biosynthetic process"/>
    <property type="evidence" value="ECO:0007669"/>
    <property type="project" value="UniProtKB-UniRule"/>
</dbReference>
<feature type="coiled-coil region" evidence="8">
    <location>
        <begin position="325"/>
        <end position="352"/>
    </location>
</feature>
<evidence type="ECO:0000256" key="8">
    <source>
        <dbReference type="SAM" id="Coils"/>
    </source>
</evidence>
<evidence type="ECO:0000256" key="3">
    <source>
        <dbReference type="ARBA" id="ARBA00022679"/>
    </source>
</evidence>
<dbReference type="UniPathway" id="UPA00973"/>
<comment type="similarity">
    <text evidence="7">Belongs to the transferase hexapeptide repeat family. LpxD subfamily.</text>
</comment>
<keyword evidence="3 7" id="KW-0808">Transferase</keyword>
<sequence length="359" mass="38265">MSFSLNDLARNLQATLRADSDIRLSDVASLDCAEAQHLSYADSKKQISAIAKCRAGALLVTAEAAAALPDLKIPLLIVKDPKKSFVEAMLLFRPARSRAKIGHSDRAIIAPSARLGSDCNVFPGAIIGENVVIGDRCDIGPGVIIGDDCQIGDDCILYSHVVLYPDVQLKNRIIVHANAVLGSDGFGYRFSQGALIKIPHTGTVILEDDVEIGACTTIDRAMIEATVIGQGTKVDNHVMIAHNCKIGRHNAFASQVGLAGSVTTGDYVQMGGQVGIADHVHIATQVRLGGGAGVMSDLLVPGVYHDMPAVPEKDALKNHVNIRRISDLRDQVKKLTSQMADLQDQLTRLNQIEPSKSAA</sequence>
<evidence type="ECO:0000256" key="1">
    <source>
        <dbReference type="ARBA" id="ARBA00022516"/>
    </source>
</evidence>
<dbReference type="Proteomes" id="UP000199518">
    <property type="component" value="Unassembled WGS sequence"/>
</dbReference>
<evidence type="ECO:0000259" key="9">
    <source>
        <dbReference type="Pfam" id="PF04613"/>
    </source>
</evidence>
<reference evidence="11" key="1">
    <citation type="submission" date="2016-10" db="EMBL/GenBank/DDBJ databases">
        <authorList>
            <person name="Varghese N."/>
            <person name="Submissions S."/>
        </authorList>
    </citation>
    <scope>NUCLEOTIDE SEQUENCE [LARGE SCALE GENOMIC DNA]</scope>
    <source>
        <strain evidence="11">DSM 26348</strain>
    </source>
</reference>
<keyword evidence="5 7" id="KW-0443">Lipid metabolism</keyword>
<evidence type="ECO:0000256" key="7">
    <source>
        <dbReference type="HAMAP-Rule" id="MF_00523"/>
    </source>
</evidence>
<keyword evidence="1 7" id="KW-0444">Lipid biosynthesis</keyword>
<proteinExistence type="inferred from homology"/>
<dbReference type="InterPro" id="IPR020573">
    <property type="entry name" value="UDP_GlcNAc_AcTrfase_non-rep"/>
</dbReference>